<feature type="region of interest" description="Disordered" evidence="1">
    <location>
        <begin position="54"/>
        <end position="79"/>
    </location>
</feature>
<keyword evidence="3" id="KW-1185">Reference proteome</keyword>
<protein>
    <submittedName>
        <fullName evidence="2">Uncharacterized protein</fullName>
    </submittedName>
</protein>
<comment type="caution">
    <text evidence="2">The sequence shown here is derived from an EMBL/GenBank/DDBJ whole genome shotgun (WGS) entry which is preliminary data.</text>
</comment>
<dbReference type="AlphaFoldDB" id="A0A9P6H2D2"/>
<dbReference type="EMBL" id="WIUZ02000043">
    <property type="protein sequence ID" value="KAF9777376.1"/>
    <property type="molecule type" value="Genomic_DNA"/>
</dbReference>
<dbReference type="Proteomes" id="UP000736335">
    <property type="component" value="Unassembled WGS sequence"/>
</dbReference>
<evidence type="ECO:0000313" key="3">
    <source>
        <dbReference type="Proteomes" id="UP000736335"/>
    </source>
</evidence>
<name>A0A9P6H2D2_9AGAM</name>
<accession>A0A9P6H2D2</accession>
<feature type="compositionally biased region" description="Basic and acidic residues" evidence="1">
    <location>
        <begin position="70"/>
        <end position="79"/>
    </location>
</feature>
<reference evidence="2" key="1">
    <citation type="journal article" date="2020" name="Nat. Commun.">
        <title>Large-scale genome sequencing of mycorrhizal fungi provides insights into the early evolution of symbiotic traits.</title>
        <authorList>
            <person name="Miyauchi S."/>
            <person name="Kiss E."/>
            <person name="Kuo A."/>
            <person name="Drula E."/>
            <person name="Kohler A."/>
            <person name="Sanchez-Garcia M."/>
            <person name="Morin E."/>
            <person name="Andreopoulos B."/>
            <person name="Barry K.W."/>
            <person name="Bonito G."/>
            <person name="Buee M."/>
            <person name="Carver A."/>
            <person name="Chen C."/>
            <person name="Cichocki N."/>
            <person name="Clum A."/>
            <person name="Culley D."/>
            <person name="Crous P.W."/>
            <person name="Fauchery L."/>
            <person name="Girlanda M."/>
            <person name="Hayes R.D."/>
            <person name="Keri Z."/>
            <person name="LaButti K."/>
            <person name="Lipzen A."/>
            <person name="Lombard V."/>
            <person name="Magnuson J."/>
            <person name="Maillard F."/>
            <person name="Murat C."/>
            <person name="Nolan M."/>
            <person name="Ohm R.A."/>
            <person name="Pangilinan J."/>
            <person name="Pereira M.F."/>
            <person name="Perotto S."/>
            <person name="Peter M."/>
            <person name="Pfister S."/>
            <person name="Riley R."/>
            <person name="Sitrit Y."/>
            <person name="Stielow J.B."/>
            <person name="Szollosi G."/>
            <person name="Zifcakova L."/>
            <person name="Stursova M."/>
            <person name="Spatafora J.W."/>
            <person name="Tedersoo L."/>
            <person name="Vaario L.M."/>
            <person name="Yamada A."/>
            <person name="Yan M."/>
            <person name="Wang P."/>
            <person name="Xu J."/>
            <person name="Bruns T."/>
            <person name="Baldrian P."/>
            <person name="Vilgalys R."/>
            <person name="Dunand C."/>
            <person name="Henrissat B."/>
            <person name="Grigoriev I.V."/>
            <person name="Hibbett D."/>
            <person name="Nagy L.G."/>
            <person name="Martin F.M."/>
        </authorList>
    </citation>
    <scope>NUCLEOTIDE SEQUENCE</scope>
    <source>
        <strain evidence="2">UH-Tt-Lm1</strain>
    </source>
</reference>
<evidence type="ECO:0000313" key="2">
    <source>
        <dbReference type="EMBL" id="KAF9777376.1"/>
    </source>
</evidence>
<reference evidence="2" key="2">
    <citation type="submission" date="2020-11" db="EMBL/GenBank/DDBJ databases">
        <authorList>
            <consortium name="DOE Joint Genome Institute"/>
            <person name="Kuo A."/>
            <person name="Miyauchi S."/>
            <person name="Kiss E."/>
            <person name="Drula E."/>
            <person name="Kohler A."/>
            <person name="Sanchez-Garcia M."/>
            <person name="Andreopoulos B."/>
            <person name="Barry K.W."/>
            <person name="Bonito G."/>
            <person name="Buee M."/>
            <person name="Carver A."/>
            <person name="Chen C."/>
            <person name="Cichocki N."/>
            <person name="Clum A."/>
            <person name="Culley D."/>
            <person name="Crous P.W."/>
            <person name="Fauchery L."/>
            <person name="Girlanda M."/>
            <person name="Hayes R."/>
            <person name="Keri Z."/>
            <person name="Labutti K."/>
            <person name="Lipzen A."/>
            <person name="Lombard V."/>
            <person name="Magnuson J."/>
            <person name="Maillard F."/>
            <person name="Morin E."/>
            <person name="Murat C."/>
            <person name="Nolan M."/>
            <person name="Ohm R."/>
            <person name="Pangilinan J."/>
            <person name="Pereira M."/>
            <person name="Perotto S."/>
            <person name="Peter M."/>
            <person name="Riley R."/>
            <person name="Sitrit Y."/>
            <person name="Stielow B."/>
            <person name="Szollosi G."/>
            <person name="Zifcakova L."/>
            <person name="Stursova M."/>
            <person name="Spatafora J.W."/>
            <person name="Tedersoo L."/>
            <person name="Vaario L.-M."/>
            <person name="Yamada A."/>
            <person name="Yan M."/>
            <person name="Wang P."/>
            <person name="Xu J."/>
            <person name="Bruns T."/>
            <person name="Baldrian P."/>
            <person name="Vilgalys R."/>
            <person name="Henrissat B."/>
            <person name="Grigoriev I.V."/>
            <person name="Hibbett D."/>
            <person name="Nagy L.G."/>
            <person name="Martin F.M."/>
        </authorList>
    </citation>
    <scope>NUCLEOTIDE SEQUENCE</scope>
    <source>
        <strain evidence="2">UH-Tt-Lm1</strain>
    </source>
</reference>
<evidence type="ECO:0000256" key="1">
    <source>
        <dbReference type="SAM" id="MobiDB-lite"/>
    </source>
</evidence>
<organism evidence="2 3">
    <name type="scientific">Thelephora terrestris</name>
    <dbReference type="NCBI Taxonomy" id="56493"/>
    <lineage>
        <taxon>Eukaryota</taxon>
        <taxon>Fungi</taxon>
        <taxon>Dikarya</taxon>
        <taxon>Basidiomycota</taxon>
        <taxon>Agaricomycotina</taxon>
        <taxon>Agaricomycetes</taxon>
        <taxon>Thelephorales</taxon>
        <taxon>Thelephoraceae</taxon>
        <taxon>Thelephora</taxon>
    </lineage>
</organism>
<sequence length="440" mass="50239">MPAPPLTARQDQMDPINFENRLHILPSEVRLQIDRPWYYYDIVEPARRFRRVMGPHQGNTAEEEEEDIYESDHGGDDKSPVVCHRPRKFVVEVPMTEEVVAASLFEYGPLDTFEVIVNRIVQGTRHTEESIAGKVVLPSFIAEEGRYTIHAGYRHILLGMNREIEFSHNDEIVDGECSFRCKYLWRVLDEFAEELGHRQPTSPSFRSQVLNPIVQRQFRGVPDNNSDHLKQVIEGIWYPSTHGQILDVVHEYYLSIDPLHPQHRLRFLRHTLYVPQVRLSLQYLSRKPCSKEAYQSAMLLFLTKDSRDSDRLTCEEEEFIKSQDLSRVYGRLIEREKAWCATSKVTPTREDDAVASPSSWGQINAVAGPSSGGQIIAVPPADNPQGSQLLVDSQYDHNVPQGGPVGQDGMQFLHHLGVEDPGPIDEPLADRIVKLLEQMS</sequence>
<proteinExistence type="predicted"/>
<gene>
    <name evidence="2" type="ORF">BJ322DRAFT_1115056</name>
</gene>